<sequence length="190" mass="21700">MSFWEHVEKTSTCWLWTGHIKSNGYGGYGPETVHRKVYKELVGEIPKGMLVCHHCDVKSCVRPNHLFLGTHKDNTQDAVKKGRMASGLRNGAYTHPEKRPHGKRHGRYTKPERTARGDRHGRSVCPEKSARGERVNTAKITWEDAKLIRILAKQGERGSEIAKKFGLCYSTVRRIVTGQYWKEEYSPLVV</sequence>
<feature type="region of interest" description="Disordered" evidence="1">
    <location>
        <begin position="85"/>
        <end position="130"/>
    </location>
</feature>
<evidence type="ECO:0000313" key="3">
    <source>
        <dbReference type="EMBL" id="KKL79550.1"/>
    </source>
</evidence>
<protein>
    <recommendedName>
        <fullName evidence="2">HNH nuclease domain-containing protein</fullName>
    </recommendedName>
</protein>
<feature type="domain" description="HNH nuclease" evidence="2">
    <location>
        <begin position="33"/>
        <end position="75"/>
    </location>
</feature>
<feature type="compositionally biased region" description="Basic residues" evidence="1">
    <location>
        <begin position="98"/>
        <end position="108"/>
    </location>
</feature>
<dbReference type="SUPFAM" id="SSF54060">
    <property type="entry name" value="His-Me finger endonucleases"/>
    <property type="match status" value="1"/>
</dbReference>
<organism evidence="3">
    <name type="scientific">marine sediment metagenome</name>
    <dbReference type="NCBI Taxonomy" id="412755"/>
    <lineage>
        <taxon>unclassified sequences</taxon>
        <taxon>metagenomes</taxon>
        <taxon>ecological metagenomes</taxon>
    </lineage>
</organism>
<evidence type="ECO:0000259" key="2">
    <source>
        <dbReference type="Pfam" id="PF13392"/>
    </source>
</evidence>
<name>A0A0F9HCZ8_9ZZZZ</name>
<dbReference type="EMBL" id="LAZR01023137">
    <property type="protein sequence ID" value="KKL79550.1"/>
    <property type="molecule type" value="Genomic_DNA"/>
</dbReference>
<comment type="caution">
    <text evidence="3">The sequence shown here is derived from an EMBL/GenBank/DDBJ whole genome shotgun (WGS) entry which is preliminary data.</text>
</comment>
<accession>A0A0F9HCZ8</accession>
<reference evidence="3" key="1">
    <citation type="journal article" date="2015" name="Nature">
        <title>Complex archaea that bridge the gap between prokaryotes and eukaryotes.</title>
        <authorList>
            <person name="Spang A."/>
            <person name="Saw J.H."/>
            <person name="Jorgensen S.L."/>
            <person name="Zaremba-Niedzwiedzka K."/>
            <person name="Martijn J."/>
            <person name="Lind A.E."/>
            <person name="van Eijk R."/>
            <person name="Schleper C."/>
            <person name="Guy L."/>
            <person name="Ettema T.J."/>
        </authorList>
    </citation>
    <scope>NUCLEOTIDE SEQUENCE</scope>
</reference>
<evidence type="ECO:0000256" key="1">
    <source>
        <dbReference type="SAM" id="MobiDB-lite"/>
    </source>
</evidence>
<gene>
    <name evidence="3" type="ORF">LCGC14_2013720</name>
</gene>
<dbReference type="Pfam" id="PF13392">
    <property type="entry name" value="HNH_3"/>
    <property type="match status" value="1"/>
</dbReference>
<dbReference type="InterPro" id="IPR003615">
    <property type="entry name" value="HNH_nuc"/>
</dbReference>
<dbReference type="InterPro" id="IPR044925">
    <property type="entry name" value="His-Me_finger_sf"/>
</dbReference>
<feature type="compositionally biased region" description="Basic and acidic residues" evidence="1">
    <location>
        <begin position="109"/>
        <end position="121"/>
    </location>
</feature>
<dbReference type="Gene3D" id="3.90.75.20">
    <property type="match status" value="1"/>
</dbReference>
<proteinExistence type="predicted"/>
<dbReference type="AlphaFoldDB" id="A0A0F9HCZ8"/>